<reference evidence="2 3" key="1">
    <citation type="journal article" date="2016" name="Fungal Biol.">
        <title>The genome of Xylona heveae provides a window into fungal endophytism.</title>
        <authorList>
            <person name="Gazis R."/>
            <person name="Kuo A."/>
            <person name="Riley R."/>
            <person name="LaButti K."/>
            <person name="Lipzen A."/>
            <person name="Lin J."/>
            <person name="Amirebrahimi M."/>
            <person name="Hesse C.N."/>
            <person name="Spatafora J.W."/>
            <person name="Henrissat B."/>
            <person name="Hainaut M."/>
            <person name="Grigoriev I.V."/>
            <person name="Hibbett D.S."/>
        </authorList>
    </citation>
    <scope>NUCLEOTIDE SEQUENCE [LARGE SCALE GENOMIC DNA]</scope>
    <source>
        <strain evidence="2 3">TC161</strain>
    </source>
</reference>
<dbReference type="GeneID" id="28901738"/>
<proteinExistence type="predicted"/>
<dbReference type="STRING" id="1328760.A0A165JD11"/>
<name>A0A165JD11_XYLHT</name>
<organism evidence="2 3">
    <name type="scientific">Xylona heveae (strain CBS 132557 / TC161)</name>
    <dbReference type="NCBI Taxonomy" id="1328760"/>
    <lineage>
        <taxon>Eukaryota</taxon>
        <taxon>Fungi</taxon>
        <taxon>Dikarya</taxon>
        <taxon>Ascomycota</taxon>
        <taxon>Pezizomycotina</taxon>
        <taxon>Xylonomycetes</taxon>
        <taxon>Xylonales</taxon>
        <taxon>Xylonaceae</taxon>
        <taxon>Xylona</taxon>
    </lineage>
</organism>
<protein>
    <submittedName>
        <fullName evidence="2">Uncharacterized protein</fullName>
    </submittedName>
</protein>
<evidence type="ECO:0000256" key="1">
    <source>
        <dbReference type="SAM" id="MobiDB-lite"/>
    </source>
</evidence>
<accession>A0A165JD11</accession>
<dbReference type="Proteomes" id="UP000076632">
    <property type="component" value="Unassembled WGS sequence"/>
</dbReference>
<feature type="region of interest" description="Disordered" evidence="1">
    <location>
        <begin position="1"/>
        <end position="44"/>
    </location>
</feature>
<dbReference type="InParanoid" id="A0A165JD11"/>
<gene>
    <name evidence="2" type="ORF">L228DRAFT_4400</name>
</gene>
<feature type="region of interest" description="Disordered" evidence="1">
    <location>
        <begin position="188"/>
        <end position="219"/>
    </location>
</feature>
<evidence type="ECO:0000313" key="3">
    <source>
        <dbReference type="Proteomes" id="UP000076632"/>
    </source>
</evidence>
<sequence>MEAPKNVPRVLEPGKNQKEDAQARGVPRVPVPPSAAPGPAYAGQTQRMPSLAAGLRQASQRSKVGIQSRMSIPKYASSMERTITGGPRLPTLYARLPTASEIVQLERRLVRAENELLQREESCRVCDKTTPHGAPAMREHYQEHKDERVQFCPLCEINWTEWSMERRREHLIVVHSLNSIRIRNGVPAQQSANAPSRSAPGANDQPAQQSHGPQGPPQPQCCDYVERCRVYIGGMTQQVRETLSIPSKMKRY</sequence>
<dbReference type="EMBL" id="KV407454">
    <property type="protein sequence ID" value="KZF26073.1"/>
    <property type="molecule type" value="Genomic_DNA"/>
</dbReference>
<evidence type="ECO:0000313" key="2">
    <source>
        <dbReference type="EMBL" id="KZF26073.1"/>
    </source>
</evidence>
<dbReference type="OrthoDB" id="5431315at2759"/>
<dbReference type="RefSeq" id="XP_018191628.1">
    <property type="nucleotide sequence ID" value="XM_018336601.1"/>
</dbReference>
<keyword evidence="3" id="KW-1185">Reference proteome</keyword>
<dbReference type="AlphaFoldDB" id="A0A165JD11"/>